<dbReference type="EMBL" id="CP012670">
    <property type="protein sequence ID" value="AUX22524.1"/>
    <property type="molecule type" value="Genomic_DNA"/>
</dbReference>
<dbReference type="InterPro" id="IPR029063">
    <property type="entry name" value="SAM-dependent_MTases_sf"/>
</dbReference>
<dbReference type="Proteomes" id="UP000295781">
    <property type="component" value="Chromosome"/>
</dbReference>
<dbReference type="Pfam" id="PF13649">
    <property type="entry name" value="Methyltransf_25"/>
    <property type="match status" value="1"/>
</dbReference>
<dbReference type="RefSeq" id="WP_129347670.1">
    <property type="nucleotide sequence ID" value="NZ_CP012670.1"/>
</dbReference>
<proteinExistence type="predicted"/>
<dbReference type="Gene3D" id="3.40.50.150">
    <property type="entry name" value="Vaccinia Virus protein VP39"/>
    <property type="match status" value="1"/>
</dbReference>
<name>A0A4P2Q001_SORCE</name>
<feature type="region of interest" description="Disordered" evidence="1">
    <location>
        <begin position="1"/>
        <end position="23"/>
    </location>
</feature>
<dbReference type="OrthoDB" id="5522265at2"/>
<dbReference type="AlphaFoldDB" id="A0A4P2Q001"/>
<feature type="domain" description="Methyltransferase" evidence="2">
    <location>
        <begin position="56"/>
        <end position="138"/>
    </location>
</feature>
<protein>
    <recommendedName>
        <fullName evidence="2">Methyltransferase domain-containing protein</fullName>
    </recommendedName>
</protein>
<dbReference type="InterPro" id="IPR041698">
    <property type="entry name" value="Methyltransf_25"/>
</dbReference>
<evidence type="ECO:0000259" key="2">
    <source>
        <dbReference type="Pfam" id="PF13649"/>
    </source>
</evidence>
<evidence type="ECO:0000313" key="3">
    <source>
        <dbReference type="EMBL" id="AUX22524.1"/>
    </source>
</evidence>
<organism evidence="3 4">
    <name type="scientific">Sorangium cellulosum</name>
    <name type="common">Polyangium cellulosum</name>
    <dbReference type="NCBI Taxonomy" id="56"/>
    <lineage>
        <taxon>Bacteria</taxon>
        <taxon>Pseudomonadati</taxon>
        <taxon>Myxococcota</taxon>
        <taxon>Polyangia</taxon>
        <taxon>Polyangiales</taxon>
        <taxon>Polyangiaceae</taxon>
        <taxon>Sorangium</taxon>
    </lineage>
</organism>
<sequence length="250" mass="27812">MLRLRERRATQAQVVERPGEDSPCKAIPTYQEFPPNDRQLMAATTRAQATPPEERALRRRGAARVVGVDISGEMVSVARAHEAERPLGIDYIVQDVASLGDLDRFDLAVAVHLLGYARSREELVQMGTGIARSVKPGGRFVTYFVSPDVSRAPGHCRKYGVDCFAHEGVKDGDVFYFSLILGDTTTPKLTNHYWTRATVASAFGEAGLTSIRWITPALSPQGVEQHGEDFWQDYLRHLPDILMEFKKPDA</sequence>
<dbReference type="SUPFAM" id="SSF53335">
    <property type="entry name" value="S-adenosyl-L-methionine-dependent methyltransferases"/>
    <property type="match status" value="1"/>
</dbReference>
<gene>
    <name evidence="3" type="ORF">SOCEGT47_030270</name>
</gene>
<evidence type="ECO:0000256" key="1">
    <source>
        <dbReference type="SAM" id="MobiDB-lite"/>
    </source>
</evidence>
<evidence type="ECO:0000313" key="4">
    <source>
        <dbReference type="Proteomes" id="UP000295781"/>
    </source>
</evidence>
<dbReference type="CDD" id="cd02440">
    <property type="entry name" value="AdoMet_MTases"/>
    <property type="match status" value="1"/>
</dbReference>
<accession>A0A4P2Q001</accession>
<reference evidence="3 4" key="1">
    <citation type="submission" date="2015-09" db="EMBL/GenBank/DDBJ databases">
        <title>Sorangium comparison.</title>
        <authorList>
            <person name="Zaburannyi N."/>
            <person name="Bunk B."/>
            <person name="Overmann J."/>
            <person name="Mueller R."/>
        </authorList>
    </citation>
    <scope>NUCLEOTIDE SEQUENCE [LARGE SCALE GENOMIC DNA]</scope>
    <source>
        <strain evidence="3 4">So ceGT47</strain>
    </source>
</reference>